<name>A0A6L6PLU0_9BURK</name>
<dbReference type="NCBIfam" id="TIGR00305">
    <property type="entry name" value="putative toxin-antitoxin system toxin component, PIN family"/>
    <property type="match status" value="1"/>
</dbReference>
<evidence type="ECO:0000259" key="1">
    <source>
        <dbReference type="SMART" id="SM00670"/>
    </source>
</evidence>
<protein>
    <submittedName>
        <fullName evidence="2">Putative toxin-antitoxin system toxin component, PIN family</fullName>
    </submittedName>
</protein>
<reference evidence="2 3" key="1">
    <citation type="submission" date="2019-11" db="EMBL/GenBank/DDBJ databases">
        <title>Type strains purchased from KCTC, JCM and DSMZ.</title>
        <authorList>
            <person name="Lu H."/>
        </authorList>
    </citation>
    <scope>NUCLEOTIDE SEQUENCE [LARGE SCALE GENOMIC DNA]</scope>
    <source>
        <strain evidence="2 3">KCTC 22382</strain>
    </source>
</reference>
<sequence>MTQSNLPHLVFDTNALISAAIIPDSVSRKALLQAVERYQLVHSEETWAEFAEVIARKKFDRYFPDASRIEFMLMMARSSKFLNVSITISDCADPKDNKFLELAMEAESPIIVSGDNHLLDMHPYRGISVLAPAEFLRLAE</sequence>
<comment type="caution">
    <text evidence="2">The sequence shown here is derived from an EMBL/GenBank/DDBJ whole genome shotgun (WGS) entry which is preliminary data.</text>
</comment>
<keyword evidence="3" id="KW-1185">Reference proteome</keyword>
<dbReference type="Pfam" id="PF13470">
    <property type="entry name" value="PIN_3"/>
    <property type="match status" value="1"/>
</dbReference>
<dbReference type="InterPro" id="IPR002716">
    <property type="entry name" value="PIN_dom"/>
</dbReference>
<dbReference type="AlphaFoldDB" id="A0A6L6PLU0"/>
<accession>A0A6L6PLU0</accession>
<proteinExistence type="predicted"/>
<dbReference type="PANTHER" id="PTHR34610:SF3">
    <property type="entry name" value="SSL7007 PROTEIN"/>
    <property type="match status" value="1"/>
</dbReference>
<dbReference type="PANTHER" id="PTHR34610">
    <property type="entry name" value="SSL7007 PROTEIN"/>
    <property type="match status" value="1"/>
</dbReference>
<dbReference type="OrthoDB" id="9792229at2"/>
<dbReference type="Proteomes" id="UP000475582">
    <property type="component" value="Unassembled WGS sequence"/>
</dbReference>
<evidence type="ECO:0000313" key="2">
    <source>
        <dbReference type="EMBL" id="MTV39577.1"/>
    </source>
</evidence>
<feature type="domain" description="PIN" evidence="1">
    <location>
        <begin position="7"/>
        <end position="120"/>
    </location>
</feature>
<dbReference type="RefSeq" id="WP_155465352.1">
    <property type="nucleotide sequence ID" value="NZ_WNKY01000021.1"/>
</dbReference>
<dbReference type="InterPro" id="IPR002850">
    <property type="entry name" value="PIN_toxin-like"/>
</dbReference>
<gene>
    <name evidence="2" type="ORF">GM676_18610</name>
</gene>
<dbReference type="SUPFAM" id="SSF88723">
    <property type="entry name" value="PIN domain-like"/>
    <property type="match status" value="1"/>
</dbReference>
<dbReference type="InterPro" id="IPR029060">
    <property type="entry name" value="PIN-like_dom_sf"/>
</dbReference>
<dbReference type="SMART" id="SM00670">
    <property type="entry name" value="PINc"/>
    <property type="match status" value="1"/>
</dbReference>
<evidence type="ECO:0000313" key="3">
    <source>
        <dbReference type="Proteomes" id="UP000475582"/>
    </source>
</evidence>
<organism evidence="2 3">
    <name type="scientific">Duganella radicis</name>
    <dbReference type="NCBI Taxonomy" id="551988"/>
    <lineage>
        <taxon>Bacteria</taxon>
        <taxon>Pseudomonadati</taxon>
        <taxon>Pseudomonadota</taxon>
        <taxon>Betaproteobacteria</taxon>
        <taxon>Burkholderiales</taxon>
        <taxon>Oxalobacteraceae</taxon>
        <taxon>Telluria group</taxon>
        <taxon>Duganella</taxon>
    </lineage>
</organism>
<dbReference type="EMBL" id="WNKY01000021">
    <property type="protein sequence ID" value="MTV39577.1"/>
    <property type="molecule type" value="Genomic_DNA"/>
</dbReference>